<accession>A0ABT7LDP9</accession>
<keyword evidence="2" id="KW-0732">Signal</keyword>
<reference evidence="3 4" key="1">
    <citation type="submission" date="2023-06" db="EMBL/GenBank/DDBJ databases">
        <title>Pelomonas sp. APW6 16S ribosomal RNA gene genome sequencing and assembly.</title>
        <authorList>
            <person name="Woo H."/>
        </authorList>
    </citation>
    <scope>NUCLEOTIDE SEQUENCE [LARGE SCALE GENOMIC DNA]</scope>
    <source>
        <strain evidence="3 4">APW6</strain>
    </source>
</reference>
<feature type="compositionally biased region" description="Low complexity" evidence="1">
    <location>
        <begin position="77"/>
        <end position="87"/>
    </location>
</feature>
<protein>
    <recommendedName>
        <fullName evidence="5">General secretion pathway protein GspN</fullName>
    </recommendedName>
</protein>
<dbReference type="RefSeq" id="WP_285981103.1">
    <property type="nucleotide sequence ID" value="NZ_JASVDS010000001.1"/>
</dbReference>
<evidence type="ECO:0008006" key="5">
    <source>
        <dbReference type="Google" id="ProtNLM"/>
    </source>
</evidence>
<dbReference type="PROSITE" id="PS51257">
    <property type="entry name" value="PROKAR_LIPOPROTEIN"/>
    <property type="match status" value="1"/>
</dbReference>
<keyword evidence="4" id="KW-1185">Reference proteome</keyword>
<proteinExistence type="predicted"/>
<evidence type="ECO:0000256" key="2">
    <source>
        <dbReference type="SAM" id="SignalP"/>
    </source>
</evidence>
<feature type="chain" id="PRO_5045133512" description="General secretion pathway protein GspN" evidence="2">
    <location>
        <begin position="34"/>
        <end position="180"/>
    </location>
</feature>
<feature type="signal peptide" evidence="2">
    <location>
        <begin position="1"/>
        <end position="33"/>
    </location>
</feature>
<feature type="region of interest" description="Disordered" evidence="1">
    <location>
        <begin position="51"/>
        <end position="105"/>
    </location>
</feature>
<dbReference type="EMBL" id="JASVDS010000001">
    <property type="protein sequence ID" value="MDL5030982.1"/>
    <property type="molecule type" value="Genomic_DNA"/>
</dbReference>
<evidence type="ECO:0000256" key="1">
    <source>
        <dbReference type="SAM" id="MobiDB-lite"/>
    </source>
</evidence>
<dbReference type="Proteomes" id="UP001238603">
    <property type="component" value="Unassembled WGS sequence"/>
</dbReference>
<evidence type="ECO:0000313" key="4">
    <source>
        <dbReference type="Proteomes" id="UP001238603"/>
    </source>
</evidence>
<evidence type="ECO:0000313" key="3">
    <source>
        <dbReference type="EMBL" id="MDL5030982.1"/>
    </source>
</evidence>
<comment type="caution">
    <text evidence="3">The sequence shown here is derived from an EMBL/GenBank/DDBJ whole genome shotgun (WGS) entry which is preliminary data.</text>
</comment>
<name>A0ABT7LDP9_9BURK</name>
<sequence>MSASSRSAARPLTLRHGLLAASLGATVAACLWAAQLPQDDAADLDLARPRRAAPPASPAMGEAPVPRWSASAREAWPDPGAAALAAWQPPPPPPAPAVTAPQTATASLPPQAPAFPYQLIGRLVESGRTQALLGAEQRSLAVKVGDTIDGQWRVQAIGDESLELLWLPGPLPQTLRFKPL</sequence>
<gene>
    <name evidence="3" type="ORF">QRD43_03605</name>
</gene>
<organism evidence="3 4">
    <name type="scientific">Roseateles subflavus</name>
    <dbReference type="NCBI Taxonomy" id="3053353"/>
    <lineage>
        <taxon>Bacteria</taxon>
        <taxon>Pseudomonadati</taxon>
        <taxon>Pseudomonadota</taxon>
        <taxon>Betaproteobacteria</taxon>
        <taxon>Burkholderiales</taxon>
        <taxon>Sphaerotilaceae</taxon>
        <taxon>Roseateles</taxon>
    </lineage>
</organism>